<sequence>MLILWTLVSSLAEEIPRLIKVEVVAELSINVGVNVSMVTTIRPCRIDPIIDFLAEDRMPVDEKEAKKVRQTVARYWLSTDRTLYRRSFGGPYLQCLHPSKCVAVTWKGVR</sequence>
<reference evidence="1 2" key="1">
    <citation type="journal article" date="2023" name="G3 (Bethesda)">
        <title>A haplotype-resolved chromosome-scale genome for Quercus rubra L. provides insights into the genetics of adaptive traits for red oak species.</title>
        <authorList>
            <person name="Kapoor B."/>
            <person name="Jenkins J."/>
            <person name="Schmutz J."/>
            <person name="Zhebentyayeva T."/>
            <person name="Kuelheim C."/>
            <person name="Coggeshall M."/>
            <person name="Heim C."/>
            <person name="Lasky J.R."/>
            <person name="Leites L."/>
            <person name="Islam-Faridi N."/>
            <person name="Romero-Severson J."/>
            <person name="DeLeo V.L."/>
            <person name="Lucas S.M."/>
            <person name="Lazic D."/>
            <person name="Gailing O."/>
            <person name="Carlson J."/>
            <person name="Staton M."/>
        </authorList>
    </citation>
    <scope>NUCLEOTIDE SEQUENCE [LARGE SCALE GENOMIC DNA]</scope>
    <source>
        <strain evidence="1">Pseudo-F2</strain>
    </source>
</reference>
<keyword evidence="2" id="KW-1185">Reference proteome</keyword>
<evidence type="ECO:0000313" key="2">
    <source>
        <dbReference type="Proteomes" id="UP001324115"/>
    </source>
</evidence>
<protein>
    <submittedName>
        <fullName evidence="1">Uncharacterized protein</fullName>
    </submittedName>
</protein>
<organism evidence="1 2">
    <name type="scientific">Quercus rubra</name>
    <name type="common">Northern red oak</name>
    <name type="synonym">Quercus borealis</name>
    <dbReference type="NCBI Taxonomy" id="3512"/>
    <lineage>
        <taxon>Eukaryota</taxon>
        <taxon>Viridiplantae</taxon>
        <taxon>Streptophyta</taxon>
        <taxon>Embryophyta</taxon>
        <taxon>Tracheophyta</taxon>
        <taxon>Spermatophyta</taxon>
        <taxon>Magnoliopsida</taxon>
        <taxon>eudicotyledons</taxon>
        <taxon>Gunneridae</taxon>
        <taxon>Pentapetalae</taxon>
        <taxon>rosids</taxon>
        <taxon>fabids</taxon>
        <taxon>Fagales</taxon>
        <taxon>Fagaceae</taxon>
        <taxon>Quercus</taxon>
    </lineage>
</organism>
<comment type="caution">
    <text evidence="1">The sequence shown here is derived from an EMBL/GenBank/DDBJ whole genome shotgun (WGS) entry which is preliminary data.</text>
</comment>
<proteinExistence type="predicted"/>
<dbReference type="EMBL" id="JAXUIC010000002">
    <property type="protein sequence ID" value="KAK4600042.1"/>
    <property type="molecule type" value="Genomic_DNA"/>
</dbReference>
<dbReference type="AlphaFoldDB" id="A0AAN7J6N0"/>
<name>A0AAN7J6N0_QUERU</name>
<accession>A0AAN7J6N0</accession>
<evidence type="ECO:0000313" key="1">
    <source>
        <dbReference type="EMBL" id="KAK4600042.1"/>
    </source>
</evidence>
<gene>
    <name evidence="1" type="ORF">RGQ29_009916</name>
</gene>
<dbReference type="Proteomes" id="UP001324115">
    <property type="component" value="Unassembled WGS sequence"/>
</dbReference>